<reference evidence="2 3" key="2">
    <citation type="submission" date="2018-11" db="EMBL/GenBank/DDBJ databases">
        <authorList>
            <consortium name="Pathogen Informatics"/>
        </authorList>
    </citation>
    <scope>NUCLEOTIDE SEQUENCE [LARGE SCALE GENOMIC DNA]</scope>
    <source>
        <strain evidence="2 3">MHpl1</strain>
    </source>
</reference>
<name>A0A0N4W097_HAEPC</name>
<dbReference type="Proteomes" id="UP000268014">
    <property type="component" value="Unassembled WGS sequence"/>
</dbReference>
<evidence type="ECO:0000259" key="1">
    <source>
        <dbReference type="PROSITE" id="PS51034"/>
    </source>
</evidence>
<sequence length="100" mass="11230">MLRPHSCGPNDTLNFRFAEQLMVNFACEITLCRKHEQGCEGITPPTCYPIDFPPIKAVYKHSTTTTAIPSWTAAPESNPYGVDAYSAYDKVYNRFVTKPP</sequence>
<dbReference type="PROSITE" id="PS51034">
    <property type="entry name" value="ZP_2"/>
    <property type="match status" value="1"/>
</dbReference>
<dbReference type="EMBL" id="UZAF01008023">
    <property type="protein sequence ID" value="VDO17777.1"/>
    <property type="molecule type" value="Genomic_DNA"/>
</dbReference>
<keyword evidence="3" id="KW-1185">Reference proteome</keyword>
<organism evidence="4">
    <name type="scientific">Haemonchus placei</name>
    <name type="common">Barber's pole worm</name>
    <dbReference type="NCBI Taxonomy" id="6290"/>
    <lineage>
        <taxon>Eukaryota</taxon>
        <taxon>Metazoa</taxon>
        <taxon>Ecdysozoa</taxon>
        <taxon>Nematoda</taxon>
        <taxon>Chromadorea</taxon>
        <taxon>Rhabditida</taxon>
        <taxon>Rhabditina</taxon>
        <taxon>Rhabditomorpha</taxon>
        <taxon>Strongyloidea</taxon>
        <taxon>Trichostrongylidae</taxon>
        <taxon>Haemonchus</taxon>
    </lineage>
</organism>
<reference evidence="4" key="1">
    <citation type="submission" date="2017-02" db="UniProtKB">
        <authorList>
            <consortium name="WormBaseParasite"/>
        </authorList>
    </citation>
    <scope>IDENTIFICATION</scope>
</reference>
<accession>A0A0N4W097</accession>
<dbReference type="InterPro" id="IPR001507">
    <property type="entry name" value="ZP_dom"/>
</dbReference>
<evidence type="ECO:0000313" key="4">
    <source>
        <dbReference type="WBParaSite" id="HPLM_0000297301-mRNA-1"/>
    </source>
</evidence>
<dbReference type="OrthoDB" id="6139674at2759"/>
<dbReference type="WBParaSite" id="HPLM_0000297301-mRNA-1">
    <property type="protein sequence ID" value="HPLM_0000297301-mRNA-1"/>
    <property type="gene ID" value="HPLM_0000297301"/>
</dbReference>
<protein>
    <submittedName>
        <fullName evidence="4">ZP domain-containing protein</fullName>
    </submittedName>
</protein>
<proteinExistence type="predicted"/>
<dbReference type="AlphaFoldDB" id="A0A0N4W097"/>
<evidence type="ECO:0000313" key="3">
    <source>
        <dbReference type="Proteomes" id="UP000268014"/>
    </source>
</evidence>
<gene>
    <name evidence="2" type="ORF">HPLM_LOCUS2964</name>
</gene>
<evidence type="ECO:0000313" key="2">
    <source>
        <dbReference type="EMBL" id="VDO17777.1"/>
    </source>
</evidence>
<feature type="domain" description="ZP" evidence="1">
    <location>
        <begin position="1"/>
        <end position="46"/>
    </location>
</feature>